<dbReference type="GO" id="GO:0016020">
    <property type="term" value="C:membrane"/>
    <property type="evidence" value="ECO:0007669"/>
    <property type="project" value="TreeGrafter"/>
</dbReference>
<comment type="caution">
    <text evidence="2">The sequence shown here is derived from an EMBL/GenBank/DDBJ whole genome shotgun (WGS) entry which is preliminary data.</text>
</comment>
<dbReference type="EMBL" id="JALLKP010000001">
    <property type="protein sequence ID" value="KAK2197883.1"/>
    <property type="molecule type" value="Genomic_DNA"/>
</dbReference>
<dbReference type="PANTHER" id="PTHR31735:SF1">
    <property type="entry name" value="VACUOLAR MEMBRANE PROTEIN YPL162C"/>
    <property type="match status" value="1"/>
</dbReference>
<evidence type="ECO:0000256" key="1">
    <source>
        <dbReference type="SAM" id="Phobius"/>
    </source>
</evidence>
<reference evidence="2" key="1">
    <citation type="journal article" date="2023" name="Nat. Microbiol.">
        <title>Babesia duncani multi-omics identifies virulence factors and drug targets.</title>
        <authorList>
            <person name="Singh P."/>
            <person name="Lonardi S."/>
            <person name="Liang Q."/>
            <person name="Vydyam P."/>
            <person name="Khabirova E."/>
            <person name="Fang T."/>
            <person name="Gihaz S."/>
            <person name="Thekkiniath J."/>
            <person name="Munshi M."/>
            <person name="Abel S."/>
            <person name="Ciampossin L."/>
            <person name="Batugedara G."/>
            <person name="Gupta M."/>
            <person name="Lu X.M."/>
            <person name="Lenz T."/>
            <person name="Chakravarty S."/>
            <person name="Cornillot E."/>
            <person name="Hu Y."/>
            <person name="Ma W."/>
            <person name="Gonzalez L.M."/>
            <person name="Sanchez S."/>
            <person name="Estrada K."/>
            <person name="Sanchez-Flores A."/>
            <person name="Montero E."/>
            <person name="Harb O.S."/>
            <person name="Le Roch K.G."/>
            <person name="Mamoun C.B."/>
        </authorList>
    </citation>
    <scope>NUCLEOTIDE SEQUENCE</scope>
    <source>
        <strain evidence="2">WA1</strain>
    </source>
</reference>
<dbReference type="GeneID" id="94335184"/>
<protein>
    <submittedName>
        <fullName evidence="2">Store-operated calcium entry regulator</fullName>
    </submittedName>
</protein>
<keyword evidence="1" id="KW-0472">Membrane</keyword>
<feature type="transmembrane region" description="Helical" evidence="1">
    <location>
        <begin position="309"/>
        <end position="328"/>
    </location>
</feature>
<accession>A0AAD9UMK5</accession>
<name>A0AAD9UMK5_9APIC</name>
<dbReference type="RefSeq" id="XP_067804725.1">
    <property type="nucleotide sequence ID" value="XM_067945934.1"/>
</dbReference>
<keyword evidence="1" id="KW-1133">Transmembrane helix</keyword>
<feature type="transmembrane region" description="Helical" evidence="1">
    <location>
        <begin position="90"/>
        <end position="112"/>
    </location>
</feature>
<evidence type="ECO:0000313" key="2">
    <source>
        <dbReference type="EMBL" id="KAK2194830.1"/>
    </source>
</evidence>
<dbReference type="Pfam" id="PF12400">
    <property type="entry name" value="STIMATE"/>
    <property type="match status" value="1"/>
</dbReference>
<feature type="transmembrane region" description="Helical" evidence="1">
    <location>
        <begin position="132"/>
        <end position="150"/>
    </location>
</feature>
<proteinExistence type="predicted"/>
<sequence length="344" mass="38219">MCAAMGSGASGAASKGIRELVTSAGLEHPTLSPSGHLLKSLENAAPGVEPVCTLLPGLFGVSIQLLLCVISVGILFVKYIFEVPKRPPKVFIMDFIQLMCGSSTVHVLNILSSILINKFQSSPTTFVRDECNMYFMTTLVDATVGVYLEYKIVRYLAIRRAARDYLLMTRKSKFKPSVRELEDATKLATAAMAEDVQVYEIDPQPSLDYDDEEMSLMEHEISLTSLQTPNGRVKAMEVLRYIFGILVSPSEWLQREENSEFVNNLSTWLAIVCGLKLVTVLVFFLVAHWVNMVAAVILGVFNGQHRLKLFFVMIGAPLVFNVFQYYVTDAIIKIRAPKIPLNAP</sequence>
<dbReference type="AlphaFoldDB" id="A0AAD9UMK5"/>
<evidence type="ECO:0000313" key="3">
    <source>
        <dbReference type="EMBL" id="KAK2197883.1"/>
    </source>
</evidence>
<organism evidence="2 4">
    <name type="scientific">Babesia duncani</name>
    <dbReference type="NCBI Taxonomy" id="323732"/>
    <lineage>
        <taxon>Eukaryota</taxon>
        <taxon>Sar</taxon>
        <taxon>Alveolata</taxon>
        <taxon>Apicomplexa</taxon>
        <taxon>Aconoidasida</taxon>
        <taxon>Piroplasmida</taxon>
        <taxon>Babesiidae</taxon>
        <taxon>Babesia</taxon>
    </lineage>
</organism>
<gene>
    <name evidence="3" type="ORF">BdWA1_000886</name>
    <name evidence="2" type="ORF">BdWA1_003695</name>
</gene>
<dbReference type="Proteomes" id="UP001214638">
    <property type="component" value="Unassembled WGS sequence"/>
</dbReference>
<feature type="transmembrane region" description="Helical" evidence="1">
    <location>
        <begin position="265"/>
        <end position="289"/>
    </location>
</feature>
<keyword evidence="1" id="KW-0812">Transmembrane</keyword>
<evidence type="ECO:0000313" key="4">
    <source>
        <dbReference type="Proteomes" id="UP001214638"/>
    </source>
</evidence>
<dbReference type="PANTHER" id="PTHR31735">
    <property type="entry name" value="VACUOLAR MEMBRANE PROTEIN YPL162C"/>
    <property type="match status" value="1"/>
</dbReference>
<dbReference type="EMBL" id="JALLKP010000039">
    <property type="protein sequence ID" value="KAK2194830.1"/>
    <property type="molecule type" value="Genomic_DNA"/>
</dbReference>
<feature type="transmembrane region" description="Helical" evidence="1">
    <location>
        <begin position="58"/>
        <end position="81"/>
    </location>
</feature>
<dbReference type="InterPro" id="IPR022127">
    <property type="entry name" value="STIMATE/YPL162C"/>
</dbReference>
<keyword evidence="4" id="KW-1185">Reference proteome</keyword>
<dbReference type="KEGG" id="bdw:94335184"/>